<proteinExistence type="predicted"/>
<evidence type="ECO:0000313" key="2">
    <source>
        <dbReference type="Proteomes" id="UP000002675"/>
    </source>
</evidence>
<sequence length="166" mass="19477">MFNFDCLQLVTCLTVDFIPFSRELFSFFFARDEVYHLSKLVRKGCLIFRQIYYQLAVPAWLDTFVTYLNVGGVFWTFTDQIMRNKLSGLNLPKVLCNLLCVTFTFSIEIHLRPLLGKMVGKEHYVVSKTFWRCLWGVFSDNVKRGSLHSLFVSLAMKKRALRPFLH</sequence>
<dbReference type="Proteomes" id="UP000002675">
    <property type="component" value="Chromosome I"/>
</dbReference>
<dbReference type="KEGG" id="vvy:VV2909"/>
<dbReference type="HOGENOM" id="CLU_1602042_0_0_6"/>
<organism evidence="1 2">
    <name type="scientific">Vibrio vulnificus (strain YJ016)</name>
    <dbReference type="NCBI Taxonomy" id="196600"/>
    <lineage>
        <taxon>Bacteria</taxon>
        <taxon>Pseudomonadati</taxon>
        <taxon>Pseudomonadota</taxon>
        <taxon>Gammaproteobacteria</taxon>
        <taxon>Vibrionales</taxon>
        <taxon>Vibrionaceae</taxon>
        <taxon>Vibrio</taxon>
    </lineage>
</organism>
<evidence type="ECO:0000313" key="1">
    <source>
        <dbReference type="EMBL" id="BAC95672.1"/>
    </source>
</evidence>
<name>Q7MHG3_VIBVY</name>
<dbReference type="AlphaFoldDB" id="Q7MHG3"/>
<dbReference type="EMBL" id="BA000037">
    <property type="protein sequence ID" value="BAC95672.1"/>
    <property type="molecule type" value="Genomic_DNA"/>
</dbReference>
<reference evidence="1 2" key="1">
    <citation type="journal article" date="2003" name="Genome Res.">
        <title>Comparative genome analysis of Vibrio vulnificus, a marine pathogen.</title>
        <authorList>
            <person name="Chen C.Y."/>
            <person name="Wu K.M."/>
            <person name="Chang Y.C."/>
            <person name="Chang C.H."/>
            <person name="Tsai H.C."/>
            <person name="Liao T.L."/>
            <person name="Liu Y.M."/>
            <person name="Chen H.J."/>
            <person name="Shen A.B."/>
            <person name="Li J.C."/>
            <person name="Su T.L."/>
            <person name="Shao C.P."/>
            <person name="Lee C.T."/>
            <person name="Hor L.I."/>
            <person name="Tsai S.F."/>
        </authorList>
    </citation>
    <scope>NUCLEOTIDE SEQUENCE [LARGE SCALE GENOMIC DNA]</scope>
    <source>
        <strain evidence="1 2">YJ016</strain>
    </source>
</reference>
<gene>
    <name evidence="1" type="ordered locus">VV2909</name>
</gene>
<protein>
    <submittedName>
        <fullName evidence="1">Uncharacterized protein</fullName>
    </submittedName>
</protein>
<accession>Q7MHG3</accession>